<name>A0ABS4H5C1_9BACL</name>
<sequence length="37" mass="4091">MRDIINIVAEEHQCTFILAVVAELADAHGSGEREPVR</sequence>
<dbReference type="EMBL" id="JAGGKP010000007">
    <property type="protein sequence ID" value="MBP1937711.1"/>
    <property type="molecule type" value="Genomic_DNA"/>
</dbReference>
<organism evidence="1 2">
    <name type="scientific">Paenibacillus sediminis</name>
    <dbReference type="NCBI Taxonomy" id="664909"/>
    <lineage>
        <taxon>Bacteria</taxon>
        <taxon>Bacillati</taxon>
        <taxon>Bacillota</taxon>
        <taxon>Bacilli</taxon>
        <taxon>Bacillales</taxon>
        <taxon>Paenibacillaceae</taxon>
        <taxon>Paenibacillus</taxon>
    </lineage>
</organism>
<reference evidence="1 2" key="1">
    <citation type="submission" date="2021-03" db="EMBL/GenBank/DDBJ databases">
        <title>Genomic Encyclopedia of Type Strains, Phase IV (KMG-IV): sequencing the most valuable type-strain genomes for metagenomic binning, comparative biology and taxonomic classification.</title>
        <authorList>
            <person name="Goeker M."/>
        </authorList>
    </citation>
    <scope>NUCLEOTIDE SEQUENCE [LARGE SCALE GENOMIC DNA]</scope>
    <source>
        <strain evidence="1 2">DSM 23491</strain>
    </source>
</reference>
<accession>A0ABS4H5C1</accession>
<comment type="caution">
    <text evidence="1">The sequence shown here is derived from an EMBL/GenBank/DDBJ whole genome shotgun (WGS) entry which is preliminary data.</text>
</comment>
<gene>
    <name evidence="1" type="ORF">J2Z20_002626</name>
</gene>
<evidence type="ECO:0000313" key="1">
    <source>
        <dbReference type="EMBL" id="MBP1937711.1"/>
    </source>
</evidence>
<protein>
    <submittedName>
        <fullName evidence="1">Uncharacterized protein</fullName>
    </submittedName>
</protein>
<keyword evidence="2" id="KW-1185">Reference proteome</keyword>
<dbReference type="Proteomes" id="UP001519273">
    <property type="component" value="Unassembled WGS sequence"/>
</dbReference>
<proteinExistence type="predicted"/>
<evidence type="ECO:0000313" key="2">
    <source>
        <dbReference type="Proteomes" id="UP001519273"/>
    </source>
</evidence>